<sequence length="75" mass="8443">MKLQIDFVQIFWIELNGSYNQHAVQSSSKNAGRSGQSLSPTVENASLDSKDVSNVKQPANFHVIWKECGYTNDRQ</sequence>
<dbReference type="Proteomes" id="UP001249851">
    <property type="component" value="Unassembled WGS sequence"/>
</dbReference>
<reference evidence="2" key="1">
    <citation type="journal article" date="2023" name="G3 (Bethesda)">
        <title>Whole genome assembly and annotation of the endangered Caribbean coral Acropora cervicornis.</title>
        <authorList>
            <person name="Selwyn J.D."/>
            <person name="Vollmer S.V."/>
        </authorList>
    </citation>
    <scope>NUCLEOTIDE SEQUENCE</scope>
    <source>
        <strain evidence="2">K2</strain>
    </source>
</reference>
<dbReference type="AlphaFoldDB" id="A0AAD9QP15"/>
<keyword evidence="3" id="KW-1185">Reference proteome</keyword>
<feature type="region of interest" description="Disordered" evidence="1">
    <location>
        <begin position="24"/>
        <end position="50"/>
    </location>
</feature>
<name>A0AAD9QP15_ACRCE</name>
<reference evidence="2" key="2">
    <citation type="journal article" date="2023" name="Science">
        <title>Genomic signatures of disease resistance in endangered staghorn corals.</title>
        <authorList>
            <person name="Vollmer S.V."/>
            <person name="Selwyn J.D."/>
            <person name="Despard B.A."/>
            <person name="Roesel C.L."/>
        </authorList>
    </citation>
    <scope>NUCLEOTIDE SEQUENCE</scope>
    <source>
        <strain evidence="2">K2</strain>
    </source>
</reference>
<gene>
    <name evidence="2" type="ORF">P5673_011494</name>
</gene>
<feature type="compositionally biased region" description="Polar residues" evidence="1">
    <location>
        <begin position="24"/>
        <end position="47"/>
    </location>
</feature>
<proteinExistence type="predicted"/>
<dbReference type="EMBL" id="JARQWQ010000021">
    <property type="protein sequence ID" value="KAK2564806.1"/>
    <property type="molecule type" value="Genomic_DNA"/>
</dbReference>
<feature type="non-terminal residue" evidence="2">
    <location>
        <position position="1"/>
    </location>
</feature>
<evidence type="ECO:0000313" key="2">
    <source>
        <dbReference type="EMBL" id="KAK2564806.1"/>
    </source>
</evidence>
<comment type="caution">
    <text evidence="2">The sequence shown here is derived from an EMBL/GenBank/DDBJ whole genome shotgun (WGS) entry which is preliminary data.</text>
</comment>
<evidence type="ECO:0000313" key="3">
    <source>
        <dbReference type="Proteomes" id="UP001249851"/>
    </source>
</evidence>
<protein>
    <submittedName>
        <fullName evidence="2">Uncharacterized protein</fullName>
    </submittedName>
</protein>
<evidence type="ECO:0000256" key="1">
    <source>
        <dbReference type="SAM" id="MobiDB-lite"/>
    </source>
</evidence>
<accession>A0AAD9QP15</accession>
<organism evidence="2 3">
    <name type="scientific">Acropora cervicornis</name>
    <name type="common">Staghorn coral</name>
    <dbReference type="NCBI Taxonomy" id="6130"/>
    <lineage>
        <taxon>Eukaryota</taxon>
        <taxon>Metazoa</taxon>
        <taxon>Cnidaria</taxon>
        <taxon>Anthozoa</taxon>
        <taxon>Hexacorallia</taxon>
        <taxon>Scleractinia</taxon>
        <taxon>Astrocoeniina</taxon>
        <taxon>Acroporidae</taxon>
        <taxon>Acropora</taxon>
    </lineage>
</organism>